<comment type="caution">
    <text evidence="2">The sequence shown here is derived from an EMBL/GenBank/DDBJ whole genome shotgun (WGS) entry which is preliminary data.</text>
</comment>
<dbReference type="EMBL" id="PKPP01005944">
    <property type="protein sequence ID" value="PWA58272.1"/>
    <property type="molecule type" value="Genomic_DNA"/>
</dbReference>
<dbReference type="InterPro" id="IPR001251">
    <property type="entry name" value="CRAL-TRIO_dom"/>
</dbReference>
<dbReference type="AlphaFoldDB" id="A0A2U1MAQ4"/>
<dbReference type="OrthoDB" id="1723814at2759"/>
<dbReference type="STRING" id="35608.A0A2U1MAQ4"/>
<accession>A0A2U1MAQ4</accession>
<feature type="domain" description="CRAL-TRIO" evidence="1">
    <location>
        <begin position="13"/>
        <end position="70"/>
    </location>
</feature>
<evidence type="ECO:0000313" key="2">
    <source>
        <dbReference type="EMBL" id="PWA58272.1"/>
    </source>
</evidence>
<evidence type="ECO:0000259" key="1">
    <source>
        <dbReference type="Pfam" id="PF13716"/>
    </source>
</evidence>
<dbReference type="Proteomes" id="UP000245207">
    <property type="component" value="Unassembled WGS sequence"/>
</dbReference>
<reference evidence="2 3" key="1">
    <citation type="journal article" date="2018" name="Mol. Plant">
        <title>The genome of Artemisia annua provides insight into the evolution of Asteraceae family and artemisinin biosynthesis.</title>
        <authorList>
            <person name="Shen Q."/>
            <person name="Zhang L."/>
            <person name="Liao Z."/>
            <person name="Wang S."/>
            <person name="Yan T."/>
            <person name="Shi P."/>
            <person name="Liu M."/>
            <person name="Fu X."/>
            <person name="Pan Q."/>
            <person name="Wang Y."/>
            <person name="Lv Z."/>
            <person name="Lu X."/>
            <person name="Zhang F."/>
            <person name="Jiang W."/>
            <person name="Ma Y."/>
            <person name="Chen M."/>
            <person name="Hao X."/>
            <person name="Li L."/>
            <person name="Tang Y."/>
            <person name="Lv G."/>
            <person name="Zhou Y."/>
            <person name="Sun X."/>
            <person name="Brodelius P.E."/>
            <person name="Rose J.K.C."/>
            <person name="Tang K."/>
        </authorList>
    </citation>
    <scope>NUCLEOTIDE SEQUENCE [LARGE SCALE GENOMIC DNA]</scope>
    <source>
        <strain evidence="3">cv. Huhao1</strain>
        <tissue evidence="2">Leaf</tissue>
    </source>
</reference>
<gene>
    <name evidence="2" type="ORF">CTI12_AA399350</name>
</gene>
<sequence length="220" mass="25388">MKIVNRGGVDSEGRPVMVVVGAHFLLRCLDLERFVLHVLKKFEPVIQKAYSIVYFHSATSLQVQAKISALSFKISANHTYELKEYRKNYQLMVLQGTLMLYKTVQKPETSKDWSEIMDYFQCIGCTPSVAMNPADFLLDLANGIISNNSSQVDKSAVKQHLFLAYKPNLDENLKAETLDAETQLRDVFDHKNSDRWSTTRMQKIHDFAEKRYERKATRIF</sequence>
<proteinExistence type="predicted"/>
<name>A0A2U1MAQ4_ARTAN</name>
<keyword evidence="3" id="KW-1185">Reference proteome</keyword>
<evidence type="ECO:0000313" key="3">
    <source>
        <dbReference type="Proteomes" id="UP000245207"/>
    </source>
</evidence>
<dbReference type="Pfam" id="PF13716">
    <property type="entry name" value="CRAL_TRIO_2"/>
    <property type="match status" value="1"/>
</dbReference>
<organism evidence="2 3">
    <name type="scientific">Artemisia annua</name>
    <name type="common">Sweet wormwood</name>
    <dbReference type="NCBI Taxonomy" id="35608"/>
    <lineage>
        <taxon>Eukaryota</taxon>
        <taxon>Viridiplantae</taxon>
        <taxon>Streptophyta</taxon>
        <taxon>Embryophyta</taxon>
        <taxon>Tracheophyta</taxon>
        <taxon>Spermatophyta</taxon>
        <taxon>Magnoliopsida</taxon>
        <taxon>eudicotyledons</taxon>
        <taxon>Gunneridae</taxon>
        <taxon>Pentapetalae</taxon>
        <taxon>asterids</taxon>
        <taxon>campanulids</taxon>
        <taxon>Asterales</taxon>
        <taxon>Asteraceae</taxon>
        <taxon>Asteroideae</taxon>
        <taxon>Anthemideae</taxon>
        <taxon>Artemisiinae</taxon>
        <taxon>Artemisia</taxon>
    </lineage>
</organism>
<dbReference type="Gene3D" id="3.40.525.10">
    <property type="entry name" value="CRAL-TRIO lipid binding domain"/>
    <property type="match status" value="1"/>
</dbReference>
<protein>
    <recommendedName>
        <fullName evidence="1">CRAL-TRIO domain-containing protein</fullName>
    </recommendedName>
</protein>
<dbReference type="InterPro" id="IPR036865">
    <property type="entry name" value="CRAL-TRIO_dom_sf"/>
</dbReference>